<evidence type="ECO:0000256" key="3">
    <source>
        <dbReference type="ARBA" id="ARBA00022722"/>
    </source>
</evidence>
<dbReference type="EMBL" id="JAMYWD010000007">
    <property type="protein sequence ID" value="KAJ4967405.1"/>
    <property type="molecule type" value="Genomic_DNA"/>
</dbReference>
<dbReference type="GO" id="GO:0003964">
    <property type="term" value="F:RNA-directed DNA polymerase activity"/>
    <property type="evidence" value="ECO:0007669"/>
    <property type="project" value="UniProtKB-KW"/>
</dbReference>
<keyword evidence="4" id="KW-0255">Endonuclease</keyword>
<keyword evidence="9" id="KW-1185">Reference proteome</keyword>
<evidence type="ECO:0000256" key="1">
    <source>
        <dbReference type="ARBA" id="ARBA00022679"/>
    </source>
</evidence>
<evidence type="ECO:0000313" key="8">
    <source>
        <dbReference type="EMBL" id="KAJ4967405.1"/>
    </source>
</evidence>
<evidence type="ECO:0000313" key="9">
    <source>
        <dbReference type="Proteomes" id="UP001141806"/>
    </source>
</evidence>
<dbReference type="AlphaFoldDB" id="A0A9Q0QPP7"/>
<keyword evidence="5" id="KW-0378">Hydrolase</keyword>
<feature type="domain" description="Reverse transcriptase RNase H-like" evidence="7">
    <location>
        <begin position="23"/>
        <end position="61"/>
    </location>
</feature>
<reference evidence="8" key="1">
    <citation type="journal article" date="2023" name="Plant J.">
        <title>The genome of the king protea, Protea cynaroides.</title>
        <authorList>
            <person name="Chang J."/>
            <person name="Duong T.A."/>
            <person name="Schoeman C."/>
            <person name="Ma X."/>
            <person name="Roodt D."/>
            <person name="Barker N."/>
            <person name="Li Z."/>
            <person name="Van de Peer Y."/>
            <person name="Mizrachi E."/>
        </authorList>
    </citation>
    <scope>NUCLEOTIDE SEQUENCE</scope>
    <source>
        <tissue evidence="8">Young leaves</tissue>
    </source>
</reference>
<organism evidence="8 9">
    <name type="scientific">Protea cynaroides</name>
    <dbReference type="NCBI Taxonomy" id="273540"/>
    <lineage>
        <taxon>Eukaryota</taxon>
        <taxon>Viridiplantae</taxon>
        <taxon>Streptophyta</taxon>
        <taxon>Embryophyta</taxon>
        <taxon>Tracheophyta</taxon>
        <taxon>Spermatophyta</taxon>
        <taxon>Magnoliopsida</taxon>
        <taxon>Proteales</taxon>
        <taxon>Proteaceae</taxon>
        <taxon>Protea</taxon>
    </lineage>
</organism>
<keyword evidence="3" id="KW-0540">Nuclease</keyword>
<dbReference type="GO" id="GO:0004519">
    <property type="term" value="F:endonuclease activity"/>
    <property type="evidence" value="ECO:0007669"/>
    <property type="project" value="UniProtKB-KW"/>
</dbReference>
<evidence type="ECO:0000256" key="4">
    <source>
        <dbReference type="ARBA" id="ARBA00022759"/>
    </source>
</evidence>
<dbReference type="InterPro" id="IPR043502">
    <property type="entry name" value="DNA/RNA_pol_sf"/>
</dbReference>
<dbReference type="SUPFAM" id="SSF56672">
    <property type="entry name" value="DNA/RNA polymerases"/>
    <property type="match status" value="1"/>
</dbReference>
<evidence type="ECO:0000256" key="6">
    <source>
        <dbReference type="ARBA" id="ARBA00022918"/>
    </source>
</evidence>
<accession>A0A9Q0QPP7</accession>
<keyword evidence="1" id="KW-0808">Transferase</keyword>
<evidence type="ECO:0000256" key="2">
    <source>
        <dbReference type="ARBA" id="ARBA00022695"/>
    </source>
</evidence>
<comment type="caution">
    <text evidence="8">The sequence shown here is derived from an EMBL/GenBank/DDBJ whole genome shotgun (WGS) entry which is preliminary data.</text>
</comment>
<dbReference type="InterPro" id="IPR041373">
    <property type="entry name" value="RT_RNaseH"/>
</dbReference>
<dbReference type="Proteomes" id="UP001141806">
    <property type="component" value="Unassembled WGS sequence"/>
</dbReference>
<keyword evidence="2" id="KW-0548">Nucleotidyltransferase</keyword>
<evidence type="ECO:0000256" key="5">
    <source>
        <dbReference type="ARBA" id="ARBA00022801"/>
    </source>
</evidence>
<dbReference type="GO" id="GO:0016787">
    <property type="term" value="F:hydrolase activity"/>
    <property type="evidence" value="ECO:0007669"/>
    <property type="project" value="UniProtKB-KW"/>
</dbReference>
<sequence>MDSPTWLSLLRSTLMPQTTPLGVLVQEDHPLAFENRKLSEIERWYTVEEKELLAVVVATAKEQFRVRRPSGTSPRYSIITEVHRASWQNAICTDSAYRAAGRGAITGVGHWPLIFVGEQKNSWPCFRNRRIVF</sequence>
<gene>
    <name evidence="8" type="ORF">NE237_019254</name>
</gene>
<name>A0A9Q0QPP7_9MAGN</name>
<keyword evidence="6" id="KW-0695">RNA-directed DNA polymerase</keyword>
<evidence type="ECO:0000259" key="7">
    <source>
        <dbReference type="Pfam" id="PF17917"/>
    </source>
</evidence>
<proteinExistence type="predicted"/>
<dbReference type="Pfam" id="PF17917">
    <property type="entry name" value="RT_RNaseH"/>
    <property type="match status" value="1"/>
</dbReference>
<protein>
    <recommendedName>
        <fullName evidence="7">Reverse transcriptase RNase H-like domain-containing protein</fullName>
    </recommendedName>
</protein>